<evidence type="ECO:0000256" key="1">
    <source>
        <dbReference type="SAM" id="Phobius"/>
    </source>
</evidence>
<dbReference type="AlphaFoldDB" id="A0A5B8MFH2"/>
<keyword evidence="1" id="KW-0472">Membrane</keyword>
<reference evidence="2 3" key="1">
    <citation type="submission" date="2018-07" db="EMBL/GenBank/DDBJ databases">
        <title>The complete nuclear genome of the prasinophyte Chloropicon primus (CCMP1205).</title>
        <authorList>
            <person name="Pombert J.-F."/>
            <person name="Otis C."/>
            <person name="Turmel M."/>
            <person name="Lemieux C."/>
        </authorList>
    </citation>
    <scope>NUCLEOTIDE SEQUENCE [LARGE SCALE GENOMIC DNA]</scope>
    <source>
        <strain evidence="2 3">CCMP1205</strain>
    </source>
</reference>
<keyword evidence="3" id="KW-1185">Reference proteome</keyword>
<keyword evidence="1" id="KW-0812">Transmembrane</keyword>
<protein>
    <submittedName>
        <fullName evidence="2">Uncharacterized protein</fullName>
    </submittedName>
</protein>
<dbReference type="EMBL" id="CP031034">
    <property type="protein sequence ID" value="QDZ18062.1"/>
    <property type="molecule type" value="Genomic_DNA"/>
</dbReference>
<sequence length="200" mass="20812">MESERRSTMSSLKGQLSNVEGSVKSMKAAVVVGSVLTVACLAAVFGVTILANEVSKEVKVSNGTLTAKNGQAVLTTNLIATTNVNSVLPKAIELTHNNVDIVAKVNAVVSEGAKTTLICDDLVYTSENGQGSTQVTSGSVLESVLDNTVEKRNTQIPAWIVIVIAKFIIGAGCDGIAASEAFPGYGKAIQKAIQLCSDWI</sequence>
<accession>A0A5B8MFH2</accession>
<name>A0A5B8MFH2_9CHLO</name>
<evidence type="ECO:0000313" key="3">
    <source>
        <dbReference type="Proteomes" id="UP000316726"/>
    </source>
</evidence>
<dbReference type="Proteomes" id="UP000316726">
    <property type="component" value="Chromosome 1"/>
</dbReference>
<feature type="transmembrane region" description="Helical" evidence="1">
    <location>
        <begin position="28"/>
        <end position="51"/>
    </location>
</feature>
<organism evidence="2 3">
    <name type="scientific">Chloropicon primus</name>
    <dbReference type="NCBI Taxonomy" id="1764295"/>
    <lineage>
        <taxon>Eukaryota</taxon>
        <taxon>Viridiplantae</taxon>
        <taxon>Chlorophyta</taxon>
        <taxon>Chloropicophyceae</taxon>
        <taxon>Chloropicales</taxon>
        <taxon>Chloropicaceae</taxon>
        <taxon>Chloropicon</taxon>
    </lineage>
</organism>
<keyword evidence="1" id="KW-1133">Transmembrane helix</keyword>
<gene>
    <name evidence="2" type="ORF">A3770_01p05800</name>
</gene>
<proteinExistence type="predicted"/>
<evidence type="ECO:0000313" key="2">
    <source>
        <dbReference type="EMBL" id="QDZ18062.1"/>
    </source>
</evidence>